<evidence type="ECO:0000256" key="2">
    <source>
        <dbReference type="ARBA" id="ARBA00022771"/>
    </source>
</evidence>
<sequence>MLLQRLIELASPSRETEAQKKLLLVMDDLLTFIVENVSLDFPNSPSKDESQNGDEKESQVTPQKVIDALPRYTVRKNGAYSNSETFCGLCQSKYNVMDRVKCLPCRHTFHEYCIENWLKWVRASCPVDRKSVIRKNYLMEIEKEK</sequence>
<dbReference type="PANTHER" id="PTHR45931:SF3">
    <property type="entry name" value="RING ZINC FINGER-CONTAINING PROTEIN"/>
    <property type="match status" value="1"/>
</dbReference>
<organism evidence="7 8">
    <name type="scientific">Nephila pilipes</name>
    <name type="common">Giant wood spider</name>
    <name type="synonym">Nephila maculata</name>
    <dbReference type="NCBI Taxonomy" id="299642"/>
    <lineage>
        <taxon>Eukaryota</taxon>
        <taxon>Metazoa</taxon>
        <taxon>Ecdysozoa</taxon>
        <taxon>Arthropoda</taxon>
        <taxon>Chelicerata</taxon>
        <taxon>Arachnida</taxon>
        <taxon>Araneae</taxon>
        <taxon>Araneomorphae</taxon>
        <taxon>Entelegynae</taxon>
        <taxon>Araneoidea</taxon>
        <taxon>Nephilidae</taxon>
        <taxon>Nephila</taxon>
    </lineage>
</organism>
<dbReference type="Gene3D" id="3.30.40.10">
    <property type="entry name" value="Zinc/RING finger domain, C3HC4 (zinc finger)"/>
    <property type="match status" value="1"/>
</dbReference>
<dbReference type="Pfam" id="PF13639">
    <property type="entry name" value="zf-RING_2"/>
    <property type="match status" value="1"/>
</dbReference>
<dbReference type="PROSITE" id="PS50089">
    <property type="entry name" value="ZF_RING_2"/>
    <property type="match status" value="1"/>
</dbReference>
<evidence type="ECO:0000313" key="7">
    <source>
        <dbReference type="EMBL" id="GFT95172.1"/>
    </source>
</evidence>
<proteinExistence type="predicted"/>
<keyword evidence="3" id="KW-0862">Zinc</keyword>
<dbReference type="PANTHER" id="PTHR45931">
    <property type="entry name" value="SI:CH211-59O9.10"/>
    <property type="match status" value="1"/>
</dbReference>
<dbReference type="OrthoDB" id="6437530at2759"/>
<evidence type="ECO:0000256" key="3">
    <source>
        <dbReference type="ARBA" id="ARBA00022833"/>
    </source>
</evidence>
<dbReference type="InterPro" id="IPR051834">
    <property type="entry name" value="RING_finger_E3_ligase"/>
</dbReference>
<dbReference type="GO" id="GO:0006511">
    <property type="term" value="P:ubiquitin-dependent protein catabolic process"/>
    <property type="evidence" value="ECO:0007669"/>
    <property type="project" value="TreeGrafter"/>
</dbReference>
<feature type="domain" description="RING-type" evidence="6">
    <location>
        <begin position="87"/>
        <end position="129"/>
    </location>
</feature>
<dbReference type="EMBL" id="BMAW01075133">
    <property type="protein sequence ID" value="GFT95172.1"/>
    <property type="molecule type" value="Genomic_DNA"/>
</dbReference>
<dbReference type="GO" id="GO:0005634">
    <property type="term" value="C:nucleus"/>
    <property type="evidence" value="ECO:0007669"/>
    <property type="project" value="TreeGrafter"/>
</dbReference>
<feature type="region of interest" description="Disordered" evidence="5">
    <location>
        <begin position="39"/>
        <end position="62"/>
    </location>
</feature>
<accession>A0A8X6PXQ1</accession>
<dbReference type="AlphaFoldDB" id="A0A8X6PXQ1"/>
<dbReference type="InterPro" id="IPR001841">
    <property type="entry name" value="Znf_RING"/>
</dbReference>
<protein>
    <submittedName>
        <fullName evidence="7">RING-type domain-containing protein</fullName>
    </submittedName>
</protein>
<keyword evidence="2 4" id="KW-0863">Zinc-finger</keyword>
<gene>
    <name evidence="7" type="primary">AVEN_184827_1</name>
    <name evidence="7" type="ORF">NPIL_557361</name>
</gene>
<dbReference type="GO" id="GO:0061630">
    <property type="term" value="F:ubiquitin protein ligase activity"/>
    <property type="evidence" value="ECO:0007669"/>
    <property type="project" value="TreeGrafter"/>
</dbReference>
<keyword evidence="1" id="KW-0479">Metal-binding</keyword>
<dbReference type="SMART" id="SM00184">
    <property type="entry name" value="RING"/>
    <property type="match status" value="1"/>
</dbReference>
<dbReference type="Proteomes" id="UP000887013">
    <property type="component" value="Unassembled WGS sequence"/>
</dbReference>
<dbReference type="InterPro" id="IPR013083">
    <property type="entry name" value="Znf_RING/FYVE/PHD"/>
</dbReference>
<dbReference type="SUPFAM" id="SSF57850">
    <property type="entry name" value="RING/U-box"/>
    <property type="match status" value="1"/>
</dbReference>
<evidence type="ECO:0000259" key="6">
    <source>
        <dbReference type="PROSITE" id="PS50089"/>
    </source>
</evidence>
<comment type="caution">
    <text evidence="7">The sequence shown here is derived from an EMBL/GenBank/DDBJ whole genome shotgun (WGS) entry which is preliminary data.</text>
</comment>
<evidence type="ECO:0000256" key="4">
    <source>
        <dbReference type="PROSITE-ProRule" id="PRU00175"/>
    </source>
</evidence>
<dbReference type="GO" id="GO:0008270">
    <property type="term" value="F:zinc ion binding"/>
    <property type="evidence" value="ECO:0007669"/>
    <property type="project" value="UniProtKB-KW"/>
</dbReference>
<name>A0A8X6PXQ1_NEPPI</name>
<feature type="compositionally biased region" description="Basic and acidic residues" evidence="5">
    <location>
        <begin position="46"/>
        <end position="58"/>
    </location>
</feature>
<evidence type="ECO:0000256" key="1">
    <source>
        <dbReference type="ARBA" id="ARBA00022723"/>
    </source>
</evidence>
<keyword evidence="8" id="KW-1185">Reference proteome</keyword>
<evidence type="ECO:0000313" key="8">
    <source>
        <dbReference type="Proteomes" id="UP000887013"/>
    </source>
</evidence>
<evidence type="ECO:0000256" key="5">
    <source>
        <dbReference type="SAM" id="MobiDB-lite"/>
    </source>
</evidence>
<reference evidence="7" key="1">
    <citation type="submission" date="2020-08" db="EMBL/GenBank/DDBJ databases">
        <title>Multicomponent nature underlies the extraordinary mechanical properties of spider dragline silk.</title>
        <authorList>
            <person name="Kono N."/>
            <person name="Nakamura H."/>
            <person name="Mori M."/>
            <person name="Yoshida Y."/>
            <person name="Ohtoshi R."/>
            <person name="Malay A.D."/>
            <person name="Moran D.A.P."/>
            <person name="Tomita M."/>
            <person name="Numata K."/>
            <person name="Arakawa K."/>
        </authorList>
    </citation>
    <scope>NUCLEOTIDE SEQUENCE</scope>
</reference>